<keyword evidence="3" id="KW-1185">Reference proteome</keyword>
<gene>
    <name evidence="2" type="ORF">K8F61_15030</name>
</gene>
<dbReference type="RefSeq" id="WP_231819696.1">
    <property type="nucleotide sequence ID" value="NZ_CP082781.1"/>
</dbReference>
<dbReference type="Proteomes" id="UP001199642">
    <property type="component" value="Chromosome"/>
</dbReference>
<proteinExistence type="predicted"/>
<accession>A0ABY3RPK4</accession>
<evidence type="ECO:0000313" key="3">
    <source>
        <dbReference type="Proteomes" id="UP001199642"/>
    </source>
</evidence>
<evidence type="ECO:0000313" key="2">
    <source>
        <dbReference type="EMBL" id="UGS25944.1"/>
    </source>
</evidence>
<sequence>MSEPQVWVLIGVLAAAMFGMITVVSTMFIHVIKSEIGGLRAELIGEIRALDRDVSALYRHVLGIDRD</sequence>
<name>A0ABY3RPK4_9MICO</name>
<keyword evidence="1" id="KW-1133">Transmembrane helix</keyword>
<feature type="transmembrane region" description="Helical" evidence="1">
    <location>
        <begin position="6"/>
        <end position="32"/>
    </location>
</feature>
<reference evidence="2 3" key="1">
    <citation type="submission" date="2023-01" db="EMBL/GenBank/DDBJ databases">
        <title>Characterization of estradiol degrading bacteria Microbacterium sp. MZT7 and reveal degrading genes through genome analysis.</title>
        <authorList>
            <person name="Hao P."/>
            <person name="Gao Y."/>
        </authorList>
    </citation>
    <scope>NUCLEOTIDE SEQUENCE [LARGE SCALE GENOMIC DNA]</scope>
    <source>
        <strain evidence="2 3">MZT7</strain>
    </source>
</reference>
<keyword evidence="1" id="KW-0472">Membrane</keyword>
<keyword evidence="1" id="KW-0812">Transmembrane</keyword>
<evidence type="ECO:0000256" key="1">
    <source>
        <dbReference type="SAM" id="Phobius"/>
    </source>
</evidence>
<protein>
    <submittedName>
        <fullName evidence="2">Uncharacterized protein</fullName>
    </submittedName>
</protein>
<organism evidence="2 3">
    <name type="scientific">Microbacterium resistens</name>
    <dbReference type="NCBI Taxonomy" id="156977"/>
    <lineage>
        <taxon>Bacteria</taxon>
        <taxon>Bacillati</taxon>
        <taxon>Actinomycetota</taxon>
        <taxon>Actinomycetes</taxon>
        <taxon>Micrococcales</taxon>
        <taxon>Microbacteriaceae</taxon>
        <taxon>Microbacterium</taxon>
    </lineage>
</organism>
<dbReference type="EMBL" id="CP082781">
    <property type="protein sequence ID" value="UGS25944.1"/>
    <property type="molecule type" value="Genomic_DNA"/>
</dbReference>